<keyword evidence="2" id="KW-1185">Reference proteome</keyword>
<dbReference type="EMBL" id="JAAIUW010000006">
    <property type="protein sequence ID" value="KAF7828185.1"/>
    <property type="molecule type" value="Genomic_DNA"/>
</dbReference>
<sequence>MALGIQYQDASVKAFVDSDATN</sequence>
<reference evidence="1" key="1">
    <citation type="submission" date="2020-09" db="EMBL/GenBank/DDBJ databases">
        <title>Genome-Enabled Discovery of Anthraquinone Biosynthesis in Senna tora.</title>
        <authorList>
            <person name="Kang S.-H."/>
            <person name="Pandey R.P."/>
            <person name="Lee C.-M."/>
            <person name="Sim J.-S."/>
            <person name="Jeong J.-T."/>
            <person name="Choi B.-S."/>
            <person name="Jung M."/>
            <person name="Ginzburg D."/>
            <person name="Zhao K."/>
            <person name="Won S.Y."/>
            <person name="Oh T.-J."/>
            <person name="Yu Y."/>
            <person name="Kim N.-H."/>
            <person name="Lee O.R."/>
            <person name="Lee T.-H."/>
            <person name="Bashyal P."/>
            <person name="Kim T.-S."/>
            <person name="Lee W.-H."/>
            <person name="Kawkins C."/>
            <person name="Kim C.-K."/>
            <person name="Kim J.S."/>
            <person name="Ahn B.O."/>
            <person name="Rhee S.Y."/>
            <person name="Sohng J.K."/>
        </authorList>
    </citation>
    <scope>NUCLEOTIDE SEQUENCE</scope>
    <source>
        <tissue evidence="1">Leaf</tissue>
    </source>
</reference>
<gene>
    <name evidence="1" type="ORF">G2W53_019349</name>
</gene>
<protein>
    <submittedName>
        <fullName evidence="1">Uncharacterized protein</fullName>
    </submittedName>
</protein>
<dbReference type="AlphaFoldDB" id="A0A834WLX6"/>
<organism evidence="1 2">
    <name type="scientific">Senna tora</name>
    <dbReference type="NCBI Taxonomy" id="362788"/>
    <lineage>
        <taxon>Eukaryota</taxon>
        <taxon>Viridiplantae</taxon>
        <taxon>Streptophyta</taxon>
        <taxon>Embryophyta</taxon>
        <taxon>Tracheophyta</taxon>
        <taxon>Spermatophyta</taxon>
        <taxon>Magnoliopsida</taxon>
        <taxon>eudicotyledons</taxon>
        <taxon>Gunneridae</taxon>
        <taxon>Pentapetalae</taxon>
        <taxon>rosids</taxon>
        <taxon>fabids</taxon>
        <taxon>Fabales</taxon>
        <taxon>Fabaceae</taxon>
        <taxon>Caesalpinioideae</taxon>
        <taxon>Cassia clade</taxon>
        <taxon>Senna</taxon>
    </lineage>
</organism>
<evidence type="ECO:0000313" key="1">
    <source>
        <dbReference type="EMBL" id="KAF7828185.1"/>
    </source>
</evidence>
<evidence type="ECO:0000313" key="2">
    <source>
        <dbReference type="Proteomes" id="UP000634136"/>
    </source>
</evidence>
<accession>A0A834WLX6</accession>
<proteinExistence type="predicted"/>
<dbReference type="Proteomes" id="UP000634136">
    <property type="component" value="Unassembled WGS sequence"/>
</dbReference>
<name>A0A834WLX6_9FABA</name>
<comment type="caution">
    <text evidence="1">The sequence shown here is derived from an EMBL/GenBank/DDBJ whole genome shotgun (WGS) entry which is preliminary data.</text>
</comment>